<comment type="similarity">
    <text evidence="2">Belongs to the complex I LYR family.</text>
</comment>
<keyword evidence="4" id="KW-0679">Respiratory chain</keyword>
<keyword evidence="6" id="KW-0249">Electron transport</keyword>
<protein>
    <submittedName>
        <fullName evidence="9">Uncharacterized protein</fullName>
    </submittedName>
</protein>
<dbReference type="GO" id="GO:0005743">
    <property type="term" value="C:mitochondrial inner membrane"/>
    <property type="evidence" value="ECO:0007669"/>
    <property type="project" value="UniProtKB-SubCell"/>
</dbReference>
<evidence type="ECO:0000256" key="7">
    <source>
        <dbReference type="ARBA" id="ARBA00023128"/>
    </source>
</evidence>
<dbReference type="eggNOG" id="KOG3426">
    <property type="taxonomic scope" value="Eukaryota"/>
</dbReference>
<dbReference type="InterPro" id="IPR045299">
    <property type="entry name" value="Complex1_LYR_NDUFA6_LYRM6"/>
</dbReference>
<dbReference type="PANTHER" id="PTHR12964:SF0">
    <property type="entry name" value="NADH DEHYDROGENASE [UBIQUINONE] 1 ALPHA SUBCOMPLEX SUBUNIT 6"/>
    <property type="match status" value="1"/>
</dbReference>
<evidence type="ECO:0000313" key="9">
    <source>
        <dbReference type="EMBL" id="EFJ37199.1"/>
    </source>
</evidence>
<dbReference type="AlphaFoldDB" id="D8QTY9"/>
<gene>
    <name evidence="9" type="ORF">SELMODRAFT_77479</name>
</gene>
<dbReference type="HOGENOM" id="CLU_111660_1_0_1"/>
<evidence type="ECO:0000256" key="8">
    <source>
        <dbReference type="ARBA" id="ARBA00023136"/>
    </source>
</evidence>
<sequence>MSFKSLVQSGSSKDLPEAQERVLELYRRSVRSVPFIMECFNMEGVATPAQLRSRIMKEFRKKTDITNPRALDLLVVKGLEELMMFLTQTKQRHHLIAQYVQEESFDPRKLGIIDRGESEFLKKFLEGNA</sequence>
<keyword evidence="10" id="KW-1185">Reference proteome</keyword>
<comment type="subcellular location">
    <subcellularLocation>
        <location evidence="1">Mitochondrion inner membrane</location>
        <topology evidence="1">Peripheral membrane protein</topology>
        <orientation evidence="1">Matrix side</orientation>
    </subcellularLocation>
</comment>
<dbReference type="InterPro" id="IPR016488">
    <property type="entry name" value="NADH_Ub_cplx-1_asu_su-6"/>
</dbReference>
<reference evidence="9 10" key="1">
    <citation type="journal article" date="2011" name="Science">
        <title>The Selaginella genome identifies genetic changes associated with the evolution of vascular plants.</title>
        <authorList>
            <person name="Banks J.A."/>
            <person name="Nishiyama T."/>
            <person name="Hasebe M."/>
            <person name="Bowman J.L."/>
            <person name="Gribskov M."/>
            <person name="dePamphilis C."/>
            <person name="Albert V.A."/>
            <person name="Aono N."/>
            <person name="Aoyama T."/>
            <person name="Ambrose B.A."/>
            <person name="Ashton N.W."/>
            <person name="Axtell M.J."/>
            <person name="Barker E."/>
            <person name="Barker M.S."/>
            <person name="Bennetzen J.L."/>
            <person name="Bonawitz N.D."/>
            <person name="Chapple C."/>
            <person name="Cheng C."/>
            <person name="Correa L.G."/>
            <person name="Dacre M."/>
            <person name="DeBarry J."/>
            <person name="Dreyer I."/>
            <person name="Elias M."/>
            <person name="Engstrom E.M."/>
            <person name="Estelle M."/>
            <person name="Feng L."/>
            <person name="Finet C."/>
            <person name="Floyd S.K."/>
            <person name="Frommer W.B."/>
            <person name="Fujita T."/>
            <person name="Gramzow L."/>
            <person name="Gutensohn M."/>
            <person name="Harholt J."/>
            <person name="Hattori M."/>
            <person name="Heyl A."/>
            <person name="Hirai T."/>
            <person name="Hiwatashi Y."/>
            <person name="Ishikawa M."/>
            <person name="Iwata M."/>
            <person name="Karol K.G."/>
            <person name="Koehler B."/>
            <person name="Kolukisaoglu U."/>
            <person name="Kubo M."/>
            <person name="Kurata T."/>
            <person name="Lalonde S."/>
            <person name="Li K."/>
            <person name="Li Y."/>
            <person name="Litt A."/>
            <person name="Lyons E."/>
            <person name="Manning G."/>
            <person name="Maruyama T."/>
            <person name="Michael T.P."/>
            <person name="Mikami K."/>
            <person name="Miyazaki S."/>
            <person name="Morinaga S."/>
            <person name="Murata T."/>
            <person name="Mueller-Roeber B."/>
            <person name="Nelson D.R."/>
            <person name="Obara M."/>
            <person name="Oguri Y."/>
            <person name="Olmstead R.G."/>
            <person name="Onodera N."/>
            <person name="Petersen B.L."/>
            <person name="Pils B."/>
            <person name="Prigge M."/>
            <person name="Rensing S.A."/>
            <person name="Riano-Pachon D.M."/>
            <person name="Roberts A.W."/>
            <person name="Sato Y."/>
            <person name="Scheller H.V."/>
            <person name="Schulz B."/>
            <person name="Schulz C."/>
            <person name="Shakirov E.V."/>
            <person name="Shibagaki N."/>
            <person name="Shinohara N."/>
            <person name="Shippen D.E."/>
            <person name="Soerensen I."/>
            <person name="Sotooka R."/>
            <person name="Sugimoto N."/>
            <person name="Sugita M."/>
            <person name="Sumikawa N."/>
            <person name="Tanurdzic M."/>
            <person name="Theissen G."/>
            <person name="Ulvskov P."/>
            <person name="Wakazuki S."/>
            <person name="Weng J.K."/>
            <person name="Willats W.W."/>
            <person name="Wipf D."/>
            <person name="Wolf P.G."/>
            <person name="Yang L."/>
            <person name="Zimmer A.D."/>
            <person name="Zhu Q."/>
            <person name="Mitros T."/>
            <person name="Hellsten U."/>
            <person name="Loque D."/>
            <person name="Otillar R."/>
            <person name="Salamov A."/>
            <person name="Schmutz J."/>
            <person name="Shapiro H."/>
            <person name="Lindquist E."/>
            <person name="Lucas S."/>
            <person name="Rokhsar D."/>
            <person name="Grigoriev I.V."/>
        </authorList>
    </citation>
    <scope>NUCLEOTIDE SEQUENCE [LARGE SCALE GENOMIC DNA]</scope>
</reference>
<dbReference type="Gramene" id="EFJ37199">
    <property type="protein sequence ID" value="EFJ37199"/>
    <property type="gene ID" value="SELMODRAFT_77479"/>
</dbReference>
<dbReference type="Proteomes" id="UP000001514">
    <property type="component" value="Unassembled WGS sequence"/>
</dbReference>
<keyword evidence="7" id="KW-0496">Mitochondrion</keyword>
<evidence type="ECO:0000256" key="1">
    <source>
        <dbReference type="ARBA" id="ARBA00004443"/>
    </source>
</evidence>
<keyword evidence="3" id="KW-0813">Transport</keyword>
<dbReference type="EMBL" id="GL377566">
    <property type="protein sequence ID" value="EFJ37199.1"/>
    <property type="molecule type" value="Genomic_DNA"/>
</dbReference>
<dbReference type="PANTHER" id="PTHR12964">
    <property type="entry name" value="NADH-UBIQUINONE OXIDOREDUCTASE B14 SUBUNIT"/>
    <property type="match status" value="1"/>
</dbReference>
<dbReference type="Pfam" id="PF13233">
    <property type="entry name" value="Complex1_LYR_2"/>
    <property type="match status" value="1"/>
</dbReference>
<evidence type="ECO:0000256" key="6">
    <source>
        <dbReference type="ARBA" id="ARBA00022982"/>
    </source>
</evidence>
<keyword evidence="8" id="KW-0472">Membrane</keyword>
<dbReference type="KEGG" id="smo:SELMODRAFT_77479"/>
<dbReference type="OrthoDB" id="14535at2759"/>
<dbReference type="InParanoid" id="D8QTY9"/>
<dbReference type="STRING" id="88036.D8QTY9"/>
<accession>D8QTY9</accession>
<dbReference type="GO" id="GO:0045271">
    <property type="term" value="C:respiratory chain complex I"/>
    <property type="evidence" value="ECO:0000318"/>
    <property type="project" value="GO_Central"/>
</dbReference>
<organism evidence="10">
    <name type="scientific">Selaginella moellendorffii</name>
    <name type="common">Spikemoss</name>
    <dbReference type="NCBI Taxonomy" id="88036"/>
    <lineage>
        <taxon>Eukaryota</taxon>
        <taxon>Viridiplantae</taxon>
        <taxon>Streptophyta</taxon>
        <taxon>Embryophyta</taxon>
        <taxon>Tracheophyta</taxon>
        <taxon>Lycopodiopsida</taxon>
        <taxon>Selaginellales</taxon>
        <taxon>Selaginellaceae</taxon>
        <taxon>Selaginella</taxon>
    </lineage>
</organism>
<dbReference type="FunCoup" id="D8QTY9">
    <property type="interactions" value="2997"/>
</dbReference>
<evidence type="ECO:0000313" key="10">
    <source>
        <dbReference type="Proteomes" id="UP000001514"/>
    </source>
</evidence>
<evidence type="ECO:0000256" key="3">
    <source>
        <dbReference type="ARBA" id="ARBA00022448"/>
    </source>
</evidence>
<evidence type="ECO:0000256" key="2">
    <source>
        <dbReference type="ARBA" id="ARBA00009508"/>
    </source>
</evidence>
<proteinExistence type="inferred from homology"/>
<evidence type="ECO:0000256" key="5">
    <source>
        <dbReference type="ARBA" id="ARBA00022792"/>
    </source>
</evidence>
<evidence type="ECO:0000256" key="4">
    <source>
        <dbReference type="ARBA" id="ARBA00022660"/>
    </source>
</evidence>
<dbReference type="OMA" id="EICTLYA"/>
<name>D8QTY9_SELML</name>
<dbReference type="CDD" id="cd20266">
    <property type="entry name" value="Complex1_LYR_NDUFA6_LYRM6"/>
    <property type="match status" value="1"/>
</dbReference>
<keyword evidence="5" id="KW-0999">Mitochondrion inner membrane</keyword>